<keyword evidence="2" id="KW-1185">Reference proteome</keyword>
<name>A0A445LC05_GLYSO</name>
<comment type="caution">
    <text evidence="1">The sequence shown here is derived from an EMBL/GenBank/DDBJ whole genome shotgun (WGS) entry which is preliminary data.</text>
</comment>
<evidence type="ECO:0000313" key="1">
    <source>
        <dbReference type="EMBL" id="RZC20745.1"/>
    </source>
</evidence>
<proteinExistence type="predicted"/>
<reference evidence="1 2" key="1">
    <citation type="submission" date="2018-09" db="EMBL/GenBank/DDBJ databases">
        <title>A high-quality reference genome of wild soybean provides a powerful tool to mine soybean genomes.</title>
        <authorList>
            <person name="Xie M."/>
            <person name="Chung C.Y.L."/>
            <person name="Li M.-W."/>
            <person name="Wong F.-L."/>
            <person name="Chan T.-F."/>
            <person name="Lam H.-M."/>
        </authorList>
    </citation>
    <scope>NUCLEOTIDE SEQUENCE [LARGE SCALE GENOMIC DNA]</scope>
    <source>
        <strain evidence="2">cv. W05</strain>
        <tissue evidence="1">Hypocotyl of etiolated seedlings</tissue>
    </source>
</reference>
<dbReference type="Proteomes" id="UP000289340">
    <property type="component" value="Chromosome 3"/>
</dbReference>
<gene>
    <name evidence="1" type="ORF">D0Y65_007201</name>
</gene>
<organism evidence="1 2">
    <name type="scientific">Glycine soja</name>
    <name type="common">Wild soybean</name>
    <dbReference type="NCBI Taxonomy" id="3848"/>
    <lineage>
        <taxon>Eukaryota</taxon>
        <taxon>Viridiplantae</taxon>
        <taxon>Streptophyta</taxon>
        <taxon>Embryophyta</taxon>
        <taxon>Tracheophyta</taxon>
        <taxon>Spermatophyta</taxon>
        <taxon>Magnoliopsida</taxon>
        <taxon>eudicotyledons</taxon>
        <taxon>Gunneridae</taxon>
        <taxon>Pentapetalae</taxon>
        <taxon>rosids</taxon>
        <taxon>fabids</taxon>
        <taxon>Fabales</taxon>
        <taxon>Fabaceae</taxon>
        <taxon>Papilionoideae</taxon>
        <taxon>50 kb inversion clade</taxon>
        <taxon>NPAAA clade</taxon>
        <taxon>indigoferoid/millettioid clade</taxon>
        <taxon>Phaseoleae</taxon>
        <taxon>Glycine</taxon>
        <taxon>Glycine subgen. Soja</taxon>
    </lineage>
</organism>
<sequence length="156" mass="17628">MLGSGSINGTLFIKSGTHVVLWNPTTKQFKVIPPSPIESVPPFVKPAIHLHGLSYDHVIDDYKVIRHVTFFEVPDDFIVDRRGLDGDGKTRLVFLILPYQDARGSESSYQPQTLGSYNLQAKERNLVGWFSRIQGSELQINRIDMDGSKIYILNKI</sequence>
<protein>
    <submittedName>
        <fullName evidence="1">Uncharacterized protein</fullName>
    </submittedName>
</protein>
<evidence type="ECO:0000313" key="2">
    <source>
        <dbReference type="Proteomes" id="UP000289340"/>
    </source>
</evidence>
<dbReference type="AlphaFoldDB" id="A0A445LC05"/>
<dbReference type="EMBL" id="QZWG01000003">
    <property type="protein sequence ID" value="RZC20745.1"/>
    <property type="molecule type" value="Genomic_DNA"/>
</dbReference>
<accession>A0A445LC05</accession>